<dbReference type="STRING" id="936435.F8Q821"/>
<gene>
    <name evidence="1" type="ORF">SERLA73DRAFT_142602</name>
</gene>
<sequence>MHFDDTVTFPATSSGELLEIKKFESNSSRYSHTIGDIQESVYFDIFSIQADTAGIKSGIGTFRSTRAFIRGAFDVSSSLELTTTNADIDAQVGLRNDVTSYLRVDGVPLRRD</sequence>
<protein>
    <submittedName>
        <fullName evidence="1">Uncharacterized protein</fullName>
    </submittedName>
</protein>
<organism evidence="2">
    <name type="scientific">Serpula lacrymans var. lacrymans (strain S7.3)</name>
    <name type="common">Dry rot fungus</name>
    <dbReference type="NCBI Taxonomy" id="936435"/>
    <lineage>
        <taxon>Eukaryota</taxon>
        <taxon>Fungi</taxon>
        <taxon>Dikarya</taxon>
        <taxon>Basidiomycota</taxon>
        <taxon>Agaricomycotina</taxon>
        <taxon>Agaricomycetes</taxon>
        <taxon>Agaricomycetidae</taxon>
        <taxon>Boletales</taxon>
        <taxon>Coniophorineae</taxon>
        <taxon>Serpulaceae</taxon>
        <taxon>Serpula</taxon>
    </lineage>
</organism>
<proteinExistence type="predicted"/>
<evidence type="ECO:0000313" key="2">
    <source>
        <dbReference type="Proteomes" id="UP000008063"/>
    </source>
</evidence>
<keyword evidence="2" id="KW-1185">Reference proteome</keyword>
<dbReference type="EMBL" id="GL945485">
    <property type="protein sequence ID" value="EGN95709.1"/>
    <property type="molecule type" value="Genomic_DNA"/>
</dbReference>
<dbReference type="InParanoid" id="F8Q821"/>
<evidence type="ECO:0000313" key="1">
    <source>
        <dbReference type="EMBL" id="EGN95709.1"/>
    </source>
</evidence>
<dbReference type="Proteomes" id="UP000008063">
    <property type="component" value="Unassembled WGS sequence"/>
</dbReference>
<accession>F8Q821</accession>
<dbReference type="OrthoDB" id="5570013at2759"/>
<feature type="non-terminal residue" evidence="1">
    <location>
        <position position="112"/>
    </location>
</feature>
<reference evidence="2" key="1">
    <citation type="journal article" date="2011" name="Science">
        <title>The plant cell wall-decomposing machinery underlies the functional diversity of forest fungi.</title>
        <authorList>
            <person name="Eastwood D.C."/>
            <person name="Floudas D."/>
            <person name="Binder M."/>
            <person name="Majcherczyk A."/>
            <person name="Schneider P."/>
            <person name="Aerts A."/>
            <person name="Asiegbu F.O."/>
            <person name="Baker S.E."/>
            <person name="Barry K."/>
            <person name="Bendiksby M."/>
            <person name="Blumentritt M."/>
            <person name="Coutinho P.M."/>
            <person name="Cullen D."/>
            <person name="de Vries R.P."/>
            <person name="Gathman A."/>
            <person name="Goodell B."/>
            <person name="Henrissat B."/>
            <person name="Ihrmark K."/>
            <person name="Kauserud H."/>
            <person name="Kohler A."/>
            <person name="LaButti K."/>
            <person name="Lapidus A."/>
            <person name="Lavin J.L."/>
            <person name="Lee Y.-H."/>
            <person name="Lindquist E."/>
            <person name="Lilly W."/>
            <person name="Lucas S."/>
            <person name="Morin E."/>
            <person name="Murat C."/>
            <person name="Oguiza J.A."/>
            <person name="Park J."/>
            <person name="Pisabarro A.G."/>
            <person name="Riley R."/>
            <person name="Rosling A."/>
            <person name="Salamov A."/>
            <person name="Schmidt O."/>
            <person name="Schmutz J."/>
            <person name="Skrede I."/>
            <person name="Stenlid J."/>
            <person name="Wiebenga A."/>
            <person name="Xie X."/>
            <person name="Kuees U."/>
            <person name="Hibbett D.S."/>
            <person name="Hoffmeister D."/>
            <person name="Hoegberg N."/>
            <person name="Martin F."/>
            <person name="Grigoriev I.V."/>
            <person name="Watkinson S.C."/>
        </authorList>
    </citation>
    <scope>NUCLEOTIDE SEQUENCE [LARGE SCALE GENOMIC DNA]</scope>
    <source>
        <strain evidence="2">strain S7.3</strain>
    </source>
</reference>
<dbReference type="AlphaFoldDB" id="F8Q821"/>
<dbReference type="HOGENOM" id="CLU_2151858_0_0_1"/>
<name>F8Q821_SERL3</name>